<dbReference type="EMBL" id="OZ034819">
    <property type="protein sequence ID" value="CAL1393883.1"/>
    <property type="molecule type" value="Genomic_DNA"/>
</dbReference>
<keyword evidence="9" id="KW-0418">Kinase</keyword>
<reference evidence="24 25" key="1">
    <citation type="submission" date="2024-04" db="EMBL/GenBank/DDBJ databases">
        <authorList>
            <person name="Fracassetti M."/>
        </authorList>
    </citation>
    <scope>NUCLEOTIDE SEQUENCE [LARGE SCALE GENOMIC DNA]</scope>
</reference>
<feature type="signal peptide" evidence="21">
    <location>
        <begin position="1"/>
        <end position="23"/>
    </location>
</feature>
<dbReference type="Gene3D" id="1.10.510.10">
    <property type="entry name" value="Transferase(Phosphotransferase) domain 1"/>
    <property type="match status" value="2"/>
</dbReference>
<feature type="domain" description="Protein kinase" evidence="22">
    <location>
        <begin position="915"/>
        <end position="1151"/>
    </location>
</feature>
<evidence type="ECO:0000256" key="11">
    <source>
        <dbReference type="ARBA" id="ARBA00022989"/>
    </source>
</evidence>
<gene>
    <name evidence="24" type="ORF">LTRI10_LOCUS34422</name>
</gene>
<dbReference type="SMART" id="SM00220">
    <property type="entry name" value="S_TKc"/>
    <property type="match status" value="2"/>
</dbReference>
<evidence type="ECO:0000256" key="20">
    <source>
        <dbReference type="SAM" id="Phobius"/>
    </source>
</evidence>
<evidence type="ECO:0000256" key="4">
    <source>
        <dbReference type="ARBA" id="ARBA00022679"/>
    </source>
</evidence>
<evidence type="ECO:0000256" key="8">
    <source>
        <dbReference type="ARBA" id="ARBA00022741"/>
    </source>
</evidence>
<dbReference type="InterPro" id="IPR017441">
    <property type="entry name" value="Protein_kinase_ATP_BS"/>
</dbReference>
<evidence type="ECO:0000259" key="22">
    <source>
        <dbReference type="PROSITE" id="PS50011"/>
    </source>
</evidence>
<dbReference type="Proteomes" id="UP001497516">
    <property type="component" value="Chromosome 6"/>
</dbReference>
<dbReference type="GO" id="GO:0016020">
    <property type="term" value="C:membrane"/>
    <property type="evidence" value="ECO:0007669"/>
    <property type="project" value="UniProtKB-SubCell"/>
</dbReference>
<evidence type="ECO:0000256" key="17">
    <source>
        <dbReference type="ARBA" id="ARBA00048679"/>
    </source>
</evidence>
<dbReference type="PANTHER" id="PTHR47973">
    <property type="entry name" value="CYSTEINE-RICH RECEPTOR-LIKE PROTEIN KINASE 3"/>
    <property type="match status" value="1"/>
</dbReference>
<feature type="transmembrane region" description="Helical" evidence="20">
    <location>
        <begin position="290"/>
        <end position="316"/>
    </location>
</feature>
<evidence type="ECO:0000256" key="5">
    <source>
        <dbReference type="ARBA" id="ARBA00022692"/>
    </source>
</evidence>
<dbReference type="CDD" id="cd14066">
    <property type="entry name" value="STKc_IRAK"/>
    <property type="match status" value="1"/>
</dbReference>
<organism evidence="24 25">
    <name type="scientific">Linum trigynum</name>
    <dbReference type="NCBI Taxonomy" id="586398"/>
    <lineage>
        <taxon>Eukaryota</taxon>
        <taxon>Viridiplantae</taxon>
        <taxon>Streptophyta</taxon>
        <taxon>Embryophyta</taxon>
        <taxon>Tracheophyta</taxon>
        <taxon>Spermatophyta</taxon>
        <taxon>Magnoliopsida</taxon>
        <taxon>eudicotyledons</taxon>
        <taxon>Gunneridae</taxon>
        <taxon>Pentapetalae</taxon>
        <taxon>rosids</taxon>
        <taxon>fabids</taxon>
        <taxon>Malpighiales</taxon>
        <taxon>Linaceae</taxon>
        <taxon>Linum</taxon>
    </lineage>
</organism>
<evidence type="ECO:0000256" key="21">
    <source>
        <dbReference type="SAM" id="SignalP"/>
    </source>
</evidence>
<feature type="domain" description="Gnk2-homologous" evidence="23">
    <location>
        <begin position="135"/>
        <end position="240"/>
    </location>
</feature>
<keyword evidence="7" id="KW-0677">Repeat</keyword>
<feature type="domain" description="Gnk2-homologous" evidence="23">
    <location>
        <begin position="26"/>
        <end position="128"/>
    </location>
</feature>
<evidence type="ECO:0000256" key="2">
    <source>
        <dbReference type="ARBA" id="ARBA00012513"/>
    </source>
</evidence>
<evidence type="ECO:0000256" key="1">
    <source>
        <dbReference type="ARBA" id="ARBA00004167"/>
    </source>
</evidence>
<keyword evidence="4" id="KW-0808">Transferase</keyword>
<evidence type="ECO:0000256" key="7">
    <source>
        <dbReference type="ARBA" id="ARBA00022737"/>
    </source>
</evidence>
<keyword evidence="5 20" id="KW-0812">Transmembrane</keyword>
<feature type="domain" description="Protein kinase" evidence="22">
    <location>
        <begin position="352"/>
        <end position="635"/>
    </location>
</feature>
<evidence type="ECO:0000256" key="3">
    <source>
        <dbReference type="ARBA" id="ARBA00022527"/>
    </source>
</evidence>
<feature type="transmembrane region" description="Helical" evidence="20">
    <location>
        <begin position="907"/>
        <end position="931"/>
    </location>
</feature>
<keyword evidence="25" id="KW-1185">Reference proteome</keyword>
<feature type="region of interest" description="Disordered" evidence="19">
    <location>
        <begin position="248"/>
        <end position="276"/>
    </location>
</feature>
<dbReference type="GO" id="GO:0005524">
    <property type="term" value="F:ATP binding"/>
    <property type="evidence" value="ECO:0007669"/>
    <property type="project" value="UniProtKB-UniRule"/>
</dbReference>
<feature type="chain" id="PRO_5043752047" description="non-specific serine/threonine protein kinase" evidence="21">
    <location>
        <begin position="24"/>
        <end position="1151"/>
    </location>
</feature>
<feature type="compositionally biased region" description="Pro residues" evidence="19">
    <location>
        <begin position="248"/>
        <end position="273"/>
    </location>
</feature>
<dbReference type="PROSITE" id="PS00107">
    <property type="entry name" value="PROTEIN_KINASE_ATP"/>
    <property type="match status" value="2"/>
</dbReference>
<dbReference type="AlphaFoldDB" id="A0AAV2F7D5"/>
<dbReference type="PROSITE" id="PS00108">
    <property type="entry name" value="PROTEIN_KINASE_ST"/>
    <property type="match status" value="2"/>
</dbReference>
<dbReference type="InterPro" id="IPR001245">
    <property type="entry name" value="Ser-Thr/Tyr_kinase_cat_dom"/>
</dbReference>
<keyword evidence="10 18" id="KW-0067">ATP-binding</keyword>
<keyword evidence="14" id="KW-0675">Receptor</keyword>
<dbReference type="Gene3D" id="3.30.430.20">
    <property type="entry name" value="Gnk2 domain, C-X8-C-X2-C motif"/>
    <property type="match status" value="4"/>
</dbReference>
<evidence type="ECO:0000256" key="19">
    <source>
        <dbReference type="SAM" id="MobiDB-lite"/>
    </source>
</evidence>
<dbReference type="PROSITE" id="PS51473">
    <property type="entry name" value="GNK2"/>
    <property type="match status" value="4"/>
</dbReference>
<keyword evidence="8 18" id="KW-0547">Nucleotide-binding</keyword>
<name>A0AAV2F7D5_9ROSI</name>
<dbReference type="InterPro" id="IPR011009">
    <property type="entry name" value="Kinase-like_dom_sf"/>
</dbReference>
<dbReference type="Gene3D" id="3.30.200.20">
    <property type="entry name" value="Phosphorylase Kinase, domain 1"/>
    <property type="match status" value="2"/>
</dbReference>
<feature type="binding site" evidence="18">
    <location>
        <position position="992"/>
    </location>
    <ligand>
        <name>ATP</name>
        <dbReference type="ChEBI" id="CHEBI:30616"/>
    </ligand>
</feature>
<evidence type="ECO:0000256" key="9">
    <source>
        <dbReference type="ARBA" id="ARBA00022777"/>
    </source>
</evidence>
<evidence type="ECO:0000259" key="23">
    <source>
        <dbReference type="PROSITE" id="PS51473"/>
    </source>
</evidence>
<keyword evidence="12 20" id="KW-0472">Membrane</keyword>
<evidence type="ECO:0000256" key="15">
    <source>
        <dbReference type="ARBA" id="ARBA00023180"/>
    </source>
</evidence>
<accession>A0AAV2F7D5</accession>
<feature type="binding site" evidence="18">
    <location>
        <position position="380"/>
    </location>
    <ligand>
        <name>ATP</name>
        <dbReference type="ChEBI" id="CHEBI:30616"/>
    </ligand>
</feature>
<evidence type="ECO:0000256" key="10">
    <source>
        <dbReference type="ARBA" id="ARBA00022840"/>
    </source>
</evidence>
<dbReference type="InterPro" id="IPR008271">
    <property type="entry name" value="Ser/Thr_kinase_AS"/>
</dbReference>
<dbReference type="GO" id="GO:0004674">
    <property type="term" value="F:protein serine/threonine kinase activity"/>
    <property type="evidence" value="ECO:0007669"/>
    <property type="project" value="UniProtKB-KW"/>
</dbReference>
<dbReference type="PROSITE" id="PS50011">
    <property type="entry name" value="PROTEIN_KINASE_DOM"/>
    <property type="match status" value="2"/>
</dbReference>
<comment type="catalytic activity">
    <reaction evidence="17">
        <text>L-seryl-[protein] + ATP = O-phospho-L-seryl-[protein] + ADP + H(+)</text>
        <dbReference type="Rhea" id="RHEA:17989"/>
        <dbReference type="Rhea" id="RHEA-COMP:9863"/>
        <dbReference type="Rhea" id="RHEA-COMP:11604"/>
        <dbReference type="ChEBI" id="CHEBI:15378"/>
        <dbReference type="ChEBI" id="CHEBI:29999"/>
        <dbReference type="ChEBI" id="CHEBI:30616"/>
        <dbReference type="ChEBI" id="CHEBI:83421"/>
        <dbReference type="ChEBI" id="CHEBI:456216"/>
        <dbReference type="EC" id="2.7.11.1"/>
    </reaction>
</comment>
<dbReference type="SUPFAM" id="SSF56112">
    <property type="entry name" value="Protein kinase-like (PK-like)"/>
    <property type="match status" value="2"/>
</dbReference>
<evidence type="ECO:0000256" key="18">
    <source>
        <dbReference type="PROSITE-ProRule" id="PRU10141"/>
    </source>
</evidence>
<evidence type="ECO:0000256" key="13">
    <source>
        <dbReference type="ARBA" id="ARBA00023157"/>
    </source>
</evidence>
<dbReference type="InterPro" id="IPR052059">
    <property type="entry name" value="CR_Ser/Thr_kinase"/>
</dbReference>
<feature type="domain" description="Gnk2-homologous" evidence="23">
    <location>
        <begin position="767"/>
        <end position="872"/>
    </location>
</feature>
<evidence type="ECO:0000256" key="12">
    <source>
        <dbReference type="ARBA" id="ARBA00023136"/>
    </source>
</evidence>
<dbReference type="InterPro" id="IPR002902">
    <property type="entry name" value="GNK2"/>
</dbReference>
<evidence type="ECO:0000313" key="25">
    <source>
        <dbReference type="Proteomes" id="UP001497516"/>
    </source>
</evidence>
<evidence type="ECO:0000256" key="16">
    <source>
        <dbReference type="ARBA" id="ARBA00047899"/>
    </source>
</evidence>
<keyword evidence="6 21" id="KW-0732">Signal</keyword>
<evidence type="ECO:0000313" key="24">
    <source>
        <dbReference type="EMBL" id="CAL1393883.1"/>
    </source>
</evidence>
<dbReference type="FunFam" id="3.30.200.20:FF:000142">
    <property type="entry name" value="Cysteine-rich receptor-like protein kinase 10"/>
    <property type="match status" value="1"/>
</dbReference>
<dbReference type="CDD" id="cd23509">
    <property type="entry name" value="Gnk2-like"/>
    <property type="match status" value="4"/>
</dbReference>
<dbReference type="Pfam" id="PF01657">
    <property type="entry name" value="Stress-antifung"/>
    <property type="match status" value="3"/>
</dbReference>
<comment type="catalytic activity">
    <reaction evidence="16">
        <text>L-threonyl-[protein] + ATP = O-phospho-L-threonyl-[protein] + ADP + H(+)</text>
        <dbReference type="Rhea" id="RHEA:46608"/>
        <dbReference type="Rhea" id="RHEA-COMP:11060"/>
        <dbReference type="Rhea" id="RHEA-COMP:11605"/>
        <dbReference type="ChEBI" id="CHEBI:15378"/>
        <dbReference type="ChEBI" id="CHEBI:30013"/>
        <dbReference type="ChEBI" id="CHEBI:30616"/>
        <dbReference type="ChEBI" id="CHEBI:61977"/>
        <dbReference type="ChEBI" id="CHEBI:456216"/>
        <dbReference type="EC" id="2.7.11.1"/>
    </reaction>
</comment>
<keyword evidence="15" id="KW-0325">Glycoprotein</keyword>
<keyword evidence="3" id="KW-0723">Serine/threonine-protein kinase</keyword>
<evidence type="ECO:0000256" key="14">
    <source>
        <dbReference type="ARBA" id="ARBA00023170"/>
    </source>
</evidence>
<evidence type="ECO:0000256" key="6">
    <source>
        <dbReference type="ARBA" id="ARBA00022729"/>
    </source>
</evidence>
<comment type="subcellular location">
    <subcellularLocation>
        <location evidence="1">Membrane</location>
        <topology evidence="1">Single-pass membrane protein</topology>
    </subcellularLocation>
</comment>
<dbReference type="FunFam" id="1.10.510.10:FF:000060">
    <property type="entry name" value="G-type lectin S-receptor-like serine/threonine-protein kinase"/>
    <property type="match status" value="2"/>
</dbReference>
<keyword evidence="13" id="KW-1015">Disulfide bond</keyword>
<dbReference type="InterPro" id="IPR000719">
    <property type="entry name" value="Prot_kinase_dom"/>
</dbReference>
<dbReference type="EC" id="2.7.11.1" evidence="2"/>
<proteinExistence type="predicted"/>
<dbReference type="Pfam" id="PF07714">
    <property type="entry name" value="PK_Tyr_Ser-Thr"/>
    <property type="match status" value="2"/>
</dbReference>
<protein>
    <recommendedName>
        <fullName evidence="2">non-specific serine/threonine protein kinase</fullName>
        <ecNumber evidence="2">2.7.11.1</ecNumber>
    </recommendedName>
</protein>
<feature type="domain" description="Gnk2-homologous" evidence="23">
    <location>
        <begin position="659"/>
        <end position="761"/>
    </location>
</feature>
<sequence>MKSMISFIFLSLLLLHFYNPIRGQNTDPFVICGTNGNYTSGSSFQQNLNQTLTSLAANASHTGYYTTSAGQNPNAVYGLIQCRAYLSKEDCQTCADKVVSEVTQLCPYRKEATRYNGECSLQYSDWRFFGQLDSTLRIIVTYGGEKPSNMTLFRSQLRYLLQNLTLIAQTDNSRLAMGSISYLTFTPIYGMVECVRDLSGQGCVFCLQDLFEFIPSALGDQPNGQLSAISCSFRYGLFKFFQFSLPPPPPPPPSPPLPLQPPPSPLPRPPTSPLEPNATFASSNGKVFRIVIMAITPVAVVALIIVPGIYCCFLYWGKYTRKLFGGNDEYDGSSSETLLVPFSVLKAATSGFSDGNKLGQGGFGAVYKGKMPDGQEVAVKRLLTSSSQGLEELKTEVRLVAKLEHTNLVRLLGCCIQGKEQLLVYEYISNGNLDQLLFGENKKSILTWETRYRIIVGIARGMLYLHEDSRLKIVHRDLKGANILLDESMNPKIADFGTARLFSATQTHISTKKVAGTRGYMPPEYVKNGQFSTVSDVYSFGILVLEIISGERITTPRNYSNLQSDAWEHWVDGKALNLLDKTLGLKYPRHEVLKCIHIGLLCVQKSASKRPKMSSIILMLSSNTSNFSSPRKPAFYINNRDTRSCSVVEEPKISQSDQNSAYFTCQNDRNYTSGSPYQLNLNLTFKSLASNASTDDYSTASIGSGPDQVYGLIQCTGYTPRDACQACATNMVAQITQMCPNQKQGSIYNEKCTLQYSDMDFFSDLESTPRFIMWNNVNASDLVLLKTSLEALLKSLWPYAAESLSRIASGNSTFTKVKNIYALVQCSKGISGSDCLTCLQNVSMTCLLFLDKGESGFLFAPSCNLRYDTHLFYSALPAFQPGLDQSPPPSLLEEENQSISHVEASKISVILVMAAALALLIVSGTYSFLLWKNRRKNGVVGDSNRSLESLLTEFDKLREATNNFADENKLGQGGFGVVYKGKMVGGQEIAVKRLSTGSKQEEKLLVYEYLPNGSLDKFLFDKNRRLKLNWEMRYNIIVGIARGLLYLHEECPLKIIHRDMKASNILLDESMTPKISDFGLARLFPGTQNHCITTRIVGTYGYMAPEYAVRGRYSTKSDVYSFGILVLEIITGMEALGQWNSFEDSGLNLGR</sequence>
<dbReference type="InterPro" id="IPR038408">
    <property type="entry name" value="GNK2_sf"/>
</dbReference>
<keyword evidence="11 20" id="KW-1133">Transmembrane helix</keyword>